<evidence type="ECO:0000313" key="14">
    <source>
        <dbReference type="EMBL" id="ACT51875.1"/>
    </source>
</evidence>
<keyword evidence="9" id="KW-0342">GTP-binding</keyword>
<comment type="catalytic activity">
    <reaction evidence="11">
        <text>GTP + ATP = 3',3'-cGAMP + 2 diphosphate</text>
        <dbReference type="Rhea" id="RHEA:35647"/>
        <dbReference type="ChEBI" id="CHEBI:30616"/>
        <dbReference type="ChEBI" id="CHEBI:33019"/>
        <dbReference type="ChEBI" id="CHEBI:37565"/>
        <dbReference type="ChEBI" id="CHEBI:71501"/>
    </reaction>
    <physiologicalReaction direction="left-to-right" evidence="11">
        <dbReference type="Rhea" id="RHEA:35648"/>
    </physiologicalReaction>
</comment>
<sequence length="468" mass="54098">MGKATRLFNGGADQTLISRVTPTTEQREFLQEQWNSLADHVKKTLGKHGYTISTWLQGSYKYATLIKPVHSDEEYDVDVGIYFEWGEEQDIEPAPRQLREWVQKELIEYAKLCTDIKKIETPAKERCSRASYARQFHIDTPVYHFNKDSDSRRLACMSDKWELSDPKRLYKWFKDAVNGDDRDQLRRLVRYLKTWAAVSFDDVPDSRPSSIFLTVITTEAYKSLWGQRLFGIEDDDALIAIVKILHTRLFNDRQVINPIDKDENLNRMSSEAWDGFLPRLASLSNIAERAEAAEDEASAALIWSEAFSFLMPLPETDQVEIVEEISGRAVMPLPEIEIQVFAGNPSRLVMTHRNEVPSVSKGCSLSFKIVNPHVVPEFATVEWTVRNEGQEADQKSDLGHRRVGMRLLDAEEHTAYYGRHFMDCIVRMNGQIYAVRRIPVNVRNLDQPARNPPRPSYTKIRSFLRRRR</sequence>
<gene>
    <name evidence="14" type="ordered locus">Msip34_2638</name>
</gene>
<organism evidence="14 15">
    <name type="scientific">Methylovorus glucosotrophus (strain SIP3-4)</name>
    <dbReference type="NCBI Taxonomy" id="582744"/>
    <lineage>
        <taxon>Bacteria</taxon>
        <taxon>Pseudomonadati</taxon>
        <taxon>Pseudomonadota</taxon>
        <taxon>Betaproteobacteria</taxon>
        <taxon>Nitrosomonadales</taxon>
        <taxon>Methylophilaceae</taxon>
        <taxon>Methylovorus</taxon>
    </lineage>
</organism>
<keyword evidence="2" id="KW-0548">Nucleotidyltransferase</keyword>
<evidence type="ECO:0000259" key="12">
    <source>
        <dbReference type="Pfam" id="PF18134"/>
    </source>
</evidence>
<dbReference type="Pfam" id="PF18134">
    <property type="entry name" value="AGS_C"/>
    <property type="match status" value="1"/>
</dbReference>
<dbReference type="GO" id="GO:0046872">
    <property type="term" value="F:metal ion binding"/>
    <property type="evidence" value="ECO:0007669"/>
    <property type="project" value="UniProtKB-KW"/>
</dbReference>
<dbReference type="InterPro" id="IPR048445">
    <property type="entry name" value="DncV-like_NTFase"/>
</dbReference>
<evidence type="ECO:0000259" key="13">
    <source>
        <dbReference type="Pfam" id="PF21654"/>
    </source>
</evidence>
<dbReference type="KEGG" id="mei:Msip34_2638"/>
<evidence type="ECO:0000256" key="1">
    <source>
        <dbReference type="ARBA" id="ARBA00022679"/>
    </source>
</evidence>
<evidence type="ECO:0000256" key="7">
    <source>
        <dbReference type="ARBA" id="ARBA00023080"/>
    </source>
</evidence>
<name>C6XBA5_METGS</name>
<evidence type="ECO:0000256" key="2">
    <source>
        <dbReference type="ARBA" id="ARBA00022695"/>
    </source>
</evidence>
<protein>
    <recommendedName>
        <fullName evidence="10">Cyclic GMP-AMP synthase</fullName>
    </recommendedName>
</protein>
<dbReference type="NCBIfam" id="NF041078">
    <property type="entry name" value="cGAS"/>
    <property type="match status" value="1"/>
</dbReference>
<dbReference type="Proteomes" id="UP000002743">
    <property type="component" value="Chromosome"/>
</dbReference>
<feature type="domain" description="Adenylyl/Guanylyl and SMODS C-terminal sensor" evidence="12">
    <location>
        <begin position="333"/>
        <end position="443"/>
    </location>
</feature>
<dbReference type="eggNOG" id="ENOG502Z9ZM">
    <property type="taxonomic scope" value="Bacteria"/>
</dbReference>
<keyword evidence="1" id="KW-0808">Transferase</keyword>
<evidence type="ECO:0000256" key="6">
    <source>
        <dbReference type="ARBA" id="ARBA00022842"/>
    </source>
</evidence>
<proteinExistence type="predicted"/>
<dbReference type="OrthoDB" id="5569081at2"/>
<accession>C6XBA5</accession>
<dbReference type="AlphaFoldDB" id="C6XBA5"/>
<evidence type="ECO:0000256" key="10">
    <source>
        <dbReference type="ARBA" id="ARBA00044145"/>
    </source>
</evidence>
<dbReference type="InterPro" id="IPR040511">
    <property type="entry name" value="AGS_C"/>
</dbReference>
<keyword evidence="6" id="KW-0460">Magnesium</keyword>
<reference evidence="14 15" key="2">
    <citation type="journal article" date="2011" name="J. Bacteriol.">
        <title>Genomes of three methylotrophs from a single niche uncover genetic and metabolic divergence of Methylophilaceae.</title>
        <authorList>
            <person name="Lapidus A."/>
            <person name="Clum A."/>
            <person name="Labutti K."/>
            <person name="Kaluzhnaya M.G."/>
            <person name="Lim S."/>
            <person name="Beck D.A."/>
            <person name="Glavina Del Rio T."/>
            <person name="Nolan M."/>
            <person name="Mavromatis K."/>
            <person name="Huntemann M."/>
            <person name="Lucas S."/>
            <person name="Lidstrom M.E."/>
            <person name="Ivanova N."/>
            <person name="Chistoserdova L."/>
        </authorList>
    </citation>
    <scope>NUCLEOTIDE SEQUENCE [LARGE SCALE GENOMIC DNA]</scope>
    <source>
        <strain evidence="14 15">SIP3-4</strain>
    </source>
</reference>
<reference evidence="15" key="1">
    <citation type="submission" date="2009-07" db="EMBL/GenBank/DDBJ databases">
        <title>Complete sequence of chromosome of Methylovorus sp. SIP3-4.</title>
        <authorList>
            <person name="Lucas S."/>
            <person name="Copeland A."/>
            <person name="Lapidus A."/>
            <person name="Glavina del Rio T."/>
            <person name="Tice H."/>
            <person name="Bruce D."/>
            <person name="Goodwin L."/>
            <person name="Pitluck S."/>
            <person name="Clum A."/>
            <person name="Larimer F."/>
            <person name="Land M."/>
            <person name="Hauser L."/>
            <person name="Kyrpides N."/>
            <person name="Mikhailova N."/>
            <person name="Kayluzhnaya M."/>
            <person name="Chistoserdova L."/>
        </authorList>
    </citation>
    <scope>NUCLEOTIDE SEQUENCE [LARGE SCALE GENOMIC DNA]</scope>
    <source>
        <strain evidence="15">SIP3-4</strain>
    </source>
</reference>
<keyword evidence="7" id="KW-0546">Nucleotide metabolism</keyword>
<dbReference type="GO" id="GO:0005525">
    <property type="term" value="F:GTP binding"/>
    <property type="evidence" value="ECO:0007669"/>
    <property type="project" value="UniProtKB-KW"/>
</dbReference>
<evidence type="ECO:0000256" key="11">
    <source>
        <dbReference type="ARBA" id="ARBA00048304"/>
    </source>
</evidence>
<dbReference type="GO" id="GO:0005524">
    <property type="term" value="F:ATP binding"/>
    <property type="evidence" value="ECO:0007669"/>
    <property type="project" value="UniProtKB-KW"/>
</dbReference>
<evidence type="ECO:0000256" key="9">
    <source>
        <dbReference type="ARBA" id="ARBA00023134"/>
    </source>
</evidence>
<dbReference type="GO" id="GO:0009117">
    <property type="term" value="P:nucleotide metabolic process"/>
    <property type="evidence" value="ECO:0007669"/>
    <property type="project" value="UniProtKB-KW"/>
</dbReference>
<keyword evidence="8" id="KW-0051">Antiviral defense</keyword>
<dbReference type="HOGENOM" id="CLU_617831_0_0_4"/>
<evidence type="ECO:0000256" key="4">
    <source>
        <dbReference type="ARBA" id="ARBA00022741"/>
    </source>
</evidence>
<dbReference type="InterPro" id="IPR047805">
    <property type="entry name" value="GAMP_synthase"/>
</dbReference>
<dbReference type="STRING" id="582744.Msip34_2638"/>
<keyword evidence="4" id="KW-0547">Nucleotide-binding</keyword>
<dbReference type="EMBL" id="CP001674">
    <property type="protein sequence ID" value="ACT51875.1"/>
    <property type="molecule type" value="Genomic_DNA"/>
</dbReference>
<evidence type="ECO:0000313" key="15">
    <source>
        <dbReference type="Proteomes" id="UP000002743"/>
    </source>
</evidence>
<dbReference type="RefSeq" id="WP_015831104.1">
    <property type="nucleotide sequence ID" value="NC_012969.1"/>
</dbReference>
<keyword evidence="5" id="KW-0067">ATP-binding</keyword>
<feature type="domain" description="Cyclic GMP-AMP synthase DncV-like nucleotidyltransferase" evidence="13">
    <location>
        <begin position="54"/>
        <end position="143"/>
    </location>
</feature>
<keyword evidence="15" id="KW-1185">Reference proteome</keyword>
<evidence type="ECO:0000256" key="5">
    <source>
        <dbReference type="ARBA" id="ARBA00022840"/>
    </source>
</evidence>
<dbReference type="Pfam" id="PF21654">
    <property type="entry name" value="DncV-like_NTFase"/>
    <property type="match status" value="1"/>
</dbReference>
<dbReference type="GO" id="GO:0140701">
    <property type="term" value="F:3',3'-cyclic GMP-AMP synthase activity"/>
    <property type="evidence" value="ECO:0007669"/>
    <property type="project" value="InterPro"/>
</dbReference>
<evidence type="ECO:0000256" key="3">
    <source>
        <dbReference type="ARBA" id="ARBA00022723"/>
    </source>
</evidence>
<keyword evidence="3" id="KW-0479">Metal-binding</keyword>
<evidence type="ECO:0000256" key="8">
    <source>
        <dbReference type="ARBA" id="ARBA00023118"/>
    </source>
</evidence>
<dbReference type="GO" id="GO:0051607">
    <property type="term" value="P:defense response to virus"/>
    <property type="evidence" value="ECO:0007669"/>
    <property type="project" value="UniProtKB-KW"/>
</dbReference>